<dbReference type="NCBIfam" id="NF011494">
    <property type="entry name" value="PRK14902.1"/>
    <property type="match status" value="1"/>
</dbReference>
<dbReference type="PROSITE" id="PS51686">
    <property type="entry name" value="SAM_MT_RSMB_NOP"/>
    <property type="match status" value="1"/>
</dbReference>
<name>Q5FJH6_LACAC</name>
<keyword evidence="5" id="KW-0698">rRNA processing</keyword>
<evidence type="ECO:0000256" key="8">
    <source>
        <dbReference type="ARBA" id="ARBA00022691"/>
    </source>
</evidence>
<dbReference type="Gene3D" id="1.10.940.10">
    <property type="entry name" value="NusB-like"/>
    <property type="match status" value="1"/>
</dbReference>
<keyword evidence="16" id="KW-1185">Reference proteome</keyword>
<dbReference type="PANTHER" id="PTHR22807:SF53">
    <property type="entry name" value="RIBOSOMAL RNA SMALL SUBUNIT METHYLTRANSFERASE B-RELATED"/>
    <property type="match status" value="1"/>
</dbReference>
<protein>
    <recommendedName>
        <fullName evidence="3">16S rRNA (cytosine(967)-C(5))-methyltransferase</fullName>
        <ecNumber evidence="3">2.1.1.176</ecNumber>
    </recommendedName>
    <alternativeName>
        <fullName evidence="10">16S rRNA m5C967 methyltransferase</fullName>
    </alternativeName>
    <alternativeName>
        <fullName evidence="11">rRNA (cytosine-C(5)-)-methyltransferase RsmB</fullName>
    </alternativeName>
</protein>
<dbReference type="RefSeq" id="WP_011254418.1">
    <property type="nucleotide sequence ID" value="NC_006814.3"/>
</dbReference>
<evidence type="ECO:0000256" key="9">
    <source>
        <dbReference type="ARBA" id="ARBA00022884"/>
    </source>
</evidence>
<evidence type="ECO:0000256" key="1">
    <source>
        <dbReference type="ARBA" id="ARBA00002724"/>
    </source>
</evidence>
<comment type="subcellular location">
    <subcellularLocation>
        <location evidence="2">Cytoplasm</location>
    </subcellularLocation>
</comment>
<comment type="catalytic activity">
    <reaction evidence="12">
        <text>cytidine(967) in 16S rRNA + S-adenosyl-L-methionine = 5-methylcytidine(967) in 16S rRNA + S-adenosyl-L-homocysteine + H(+)</text>
        <dbReference type="Rhea" id="RHEA:42748"/>
        <dbReference type="Rhea" id="RHEA-COMP:10219"/>
        <dbReference type="Rhea" id="RHEA-COMP:10220"/>
        <dbReference type="ChEBI" id="CHEBI:15378"/>
        <dbReference type="ChEBI" id="CHEBI:57856"/>
        <dbReference type="ChEBI" id="CHEBI:59789"/>
        <dbReference type="ChEBI" id="CHEBI:74483"/>
        <dbReference type="ChEBI" id="CHEBI:82748"/>
        <dbReference type="EC" id="2.1.1.176"/>
    </reaction>
</comment>
<dbReference type="Pfam" id="PF01189">
    <property type="entry name" value="Methyltr_RsmB-F"/>
    <property type="match status" value="1"/>
</dbReference>
<proteinExistence type="inferred from homology"/>
<dbReference type="PRINTS" id="PR02008">
    <property type="entry name" value="RCMTFAMILY"/>
</dbReference>
<evidence type="ECO:0000256" key="2">
    <source>
        <dbReference type="ARBA" id="ARBA00004496"/>
    </source>
</evidence>
<dbReference type="InterPro" id="IPR049560">
    <property type="entry name" value="MeTrfase_RsmB-F_NOP2_cat"/>
</dbReference>
<evidence type="ECO:0000256" key="3">
    <source>
        <dbReference type="ARBA" id="ARBA00012140"/>
    </source>
</evidence>
<feature type="binding site" evidence="13">
    <location>
        <begin position="273"/>
        <end position="279"/>
    </location>
    <ligand>
        <name>S-adenosyl-L-methionine</name>
        <dbReference type="ChEBI" id="CHEBI:59789"/>
    </ligand>
</feature>
<dbReference type="InterPro" id="IPR006027">
    <property type="entry name" value="NusB_RsmB_TIM44"/>
</dbReference>
<evidence type="ECO:0000256" key="7">
    <source>
        <dbReference type="ARBA" id="ARBA00022679"/>
    </source>
</evidence>
<dbReference type="eggNOG" id="COG0781">
    <property type="taxonomic scope" value="Bacteria"/>
</dbReference>
<dbReference type="OrthoDB" id="9810297at2"/>
<dbReference type="STRING" id="272621.LBA1319"/>
<organism evidence="16">
    <name type="scientific">Lactobacillus acidophilus (strain ATCC 700396 / NCK56 / N2 / NCFM)</name>
    <dbReference type="NCBI Taxonomy" id="272621"/>
    <lineage>
        <taxon>Bacteria</taxon>
        <taxon>Bacillati</taxon>
        <taxon>Bacillota</taxon>
        <taxon>Bacilli</taxon>
        <taxon>Lactobacillales</taxon>
        <taxon>Lactobacillaceae</taxon>
        <taxon>Lactobacillus</taxon>
    </lineage>
</organism>
<dbReference type="GO" id="GO:0006355">
    <property type="term" value="P:regulation of DNA-templated transcription"/>
    <property type="evidence" value="ECO:0007669"/>
    <property type="project" value="InterPro"/>
</dbReference>
<accession>Q5FJH6</accession>
<dbReference type="BioCyc" id="LACI272621:G1G49-1298-MONOMER"/>
<dbReference type="PANTHER" id="PTHR22807">
    <property type="entry name" value="NOP2 YEAST -RELATED NOL1/NOP2/FMU SUN DOMAIN-CONTAINING"/>
    <property type="match status" value="1"/>
</dbReference>
<evidence type="ECO:0000256" key="11">
    <source>
        <dbReference type="ARBA" id="ARBA00031088"/>
    </source>
</evidence>
<dbReference type="CDD" id="cd02440">
    <property type="entry name" value="AdoMet_MTases"/>
    <property type="match status" value="1"/>
</dbReference>
<evidence type="ECO:0000313" key="16">
    <source>
        <dbReference type="Proteomes" id="UP000006381"/>
    </source>
</evidence>
<evidence type="ECO:0000256" key="4">
    <source>
        <dbReference type="ARBA" id="ARBA00022490"/>
    </source>
</evidence>
<dbReference type="GO" id="GO:0008649">
    <property type="term" value="F:rRNA methyltransferase activity"/>
    <property type="evidence" value="ECO:0007669"/>
    <property type="project" value="InterPro"/>
</dbReference>
<dbReference type="HOGENOM" id="CLU_005316_0_1_9"/>
<sequence length="455" mass="51033">MVKVVSLSQVKKLSTSKSARAISLETLIKVLGNGSYSNISLNNSLKNSDLAIADQNLATRIVYGTIQYRIFLEYQLNGLIKTKLTEKYIKPLLLMSLYQIIFLDKVPNRAILDEANKLAKKFGKHHSSGYRIVNGILRSFIRRGVILPDKNNEIEYLSIKESVPEWLVKYLISNWGIEKTKSVLSSINEPAKNSVRISMFSDKKKVFEELDNEGFNPNWSNLSANDIVLDHGGVSQSNLFKSGNLTIQDEAASLVVEAFDFDKDKPEHVLDACSAPGGKTVQLAESFKNGTVTALDIHEKKLRLVKENAKRMHVSDKVKTQACDAREAQARFDAGEFTKILVDAPCSGLGLLRRKPEIRYTKSLKDLKNLQKIQLAILDSVSLLLHVNGELVYSTCSISMEENEDVVKKFLQTHSNFELKPFKLSKLESKTGMLKIMPDQDGNDGFFIAKFKLRG</sequence>
<dbReference type="SUPFAM" id="SSF53335">
    <property type="entry name" value="S-adenosyl-L-methionine-dependent methyltransferases"/>
    <property type="match status" value="1"/>
</dbReference>
<dbReference type="KEGG" id="lac:LBA1319"/>
<evidence type="ECO:0000313" key="15">
    <source>
        <dbReference type="EMBL" id="AAV43148.1"/>
    </source>
</evidence>
<dbReference type="InterPro" id="IPR035926">
    <property type="entry name" value="NusB-like_sf"/>
</dbReference>
<dbReference type="AlphaFoldDB" id="Q5FJH6"/>
<dbReference type="PATRIC" id="fig|272621.13.peg.1249"/>
<keyword evidence="6 13" id="KW-0489">Methyltransferase</keyword>
<dbReference type="GeneID" id="93289596"/>
<dbReference type="Gene3D" id="3.40.50.150">
    <property type="entry name" value="Vaccinia Virus protein VP39"/>
    <property type="match status" value="1"/>
</dbReference>
<dbReference type="InterPro" id="IPR029063">
    <property type="entry name" value="SAM-dependent_MTases_sf"/>
</dbReference>
<feature type="binding site" evidence="13">
    <location>
        <position position="296"/>
    </location>
    <ligand>
        <name>S-adenosyl-L-methionine</name>
        <dbReference type="ChEBI" id="CHEBI:59789"/>
    </ligand>
</feature>
<dbReference type="InterPro" id="IPR023267">
    <property type="entry name" value="RCMT"/>
</dbReference>
<dbReference type="NCBIfam" id="TIGR00563">
    <property type="entry name" value="rsmB"/>
    <property type="match status" value="1"/>
</dbReference>
<dbReference type="EMBL" id="CP000033">
    <property type="protein sequence ID" value="AAV43148.1"/>
    <property type="molecule type" value="Genomic_DNA"/>
</dbReference>
<evidence type="ECO:0000256" key="5">
    <source>
        <dbReference type="ARBA" id="ARBA00022552"/>
    </source>
</evidence>
<evidence type="ECO:0000256" key="12">
    <source>
        <dbReference type="ARBA" id="ARBA00047283"/>
    </source>
</evidence>
<dbReference type="eggNOG" id="COG0144">
    <property type="taxonomic scope" value="Bacteria"/>
</dbReference>
<evidence type="ECO:0000259" key="14">
    <source>
        <dbReference type="PROSITE" id="PS51686"/>
    </source>
</evidence>
<dbReference type="InterPro" id="IPR001678">
    <property type="entry name" value="MeTrfase_RsmB-F_NOP2_dom"/>
</dbReference>
<feature type="binding site" evidence="13">
    <location>
        <position position="324"/>
    </location>
    <ligand>
        <name>S-adenosyl-L-methionine</name>
        <dbReference type="ChEBI" id="CHEBI:59789"/>
    </ligand>
</feature>
<dbReference type="GO" id="GO:0005737">
    <property type="term" value="C:cytoplasm"/>
    <property type="evidence" value="ECO:0007669"/>
    <property type="project" value="UniProtKB-SubCell"/>
</dbReference>
<dbReference type="GO" id="GO:0003723">
    <property type="term" value="F:RNA binding"/>
    <property type="evidence" value="ECO:0007669"/>
    <property type="project" value="UniProtKB-UniRule"/>
</dbReference>
<feature type="domain" description="SAM-dependent MTase RsmB/NOP-type" evidence="14">
    <location>
        <begin position="183"/>
        <end position="454"/>
    </location>
</feature>
<dbReference type="SUPFAM" id="SSF48013">
    <property type="entry name" value="NusB-like"/>
    <property type="match status" value="1"/>
</dbReference>
<dbReference type="EC" id="2.1.1.176" evidence="3"/>
<feature type="binding site" evidence="13">
    <location>
        <position position="343"/>
    </location>
    <ligand>
        <name>S-adenosyl-L-methionine</name>
        <dbReference type="ChEBI" id="CHEBI:59789"/>
    </ligand>
</feature>
<reference evidence="15 16" key="1">
    <citation type="journal article" date="2005" name="Proc. Natl. Acad. Sci. U.S.A.">
        <title>Complete genome sequence of the probiotic lactic acid bacterium Lactobacillus acidophilus NCFM.</title>
        <authorList>
            <person name="Altermann E."/>
            <person name="Russell W.M."/>
            <person name="Azcarate-Peril M.A."/>
            <person name="Barrangou R."/>
            <person name="Buck B.L."/>
            <person name="McAuliffe O."/>
            <person name="Souther N."/>
            <person name="Dobson A."/>
            <person name="Duong T."/>
            <person name="Callanan M."/>
            <person name="Lick S."/>
            <person name="Hamrick A."/>
            <person name="Cano R."/>
            <person name="Klaenhammer T.R."/>
        </authorList>
    </citation>
    <scope>NUCLEOTIDE SEQUENCE [LARGE SCALE GENOMIC DNA]</scope>
    <source>
        <strain evidence="16">ATCC 700396 / NCK56 / N2 / NCFM</strain>
    </source>
</reference>
<keyword evidence="4" id="KW-0963">Cytoplasm</keyword>
<comment type="function">
    <text evidence="1">Specifically methylates the cytosine at position 967 (m5C967) of 16S rRNA.</text>
</comment>
<dbReference type="Pfam" id="PF01029">
    <property type="entry name" value="NusB"/>
    <property type="match status" value="1"/>
</dbReference>
<dbReference type="Proteomes" id="UP000006381">
    <property type="component" value="Chromosome"/>
</dbReference>
<keyword evidence="9 13" id="KW-0694">RNA-binding</keyword>
<keyword evidence="7 13" id="KW-0808">Transferase</keyword>
<keyword evidence="8 13" id="KW-0949">S-adenosyl-L-methionine</keyword>
<gene>
    <name evidence="15" type="ordered locus">LBA1319</name>
</gene>
<evidence type="ECO:0000256" key="6">
    <source>
        <dbReference type="ARBA" id="ARBA00022603"/>
    </source>
</evidence>
<evidence type="ECO:0000256" key="13">
    <source>
        <dbReference type="PROSITE-ProRule" id="PRU01023"/>
    </source>
</evidence>
<comment type="similarity">
    <text evidence="13">Belongs to the class I-like SAM-binding methyltransferase superfamily. RsmB/NOP family.</text>
</comment>
<dbReference type="FunFam" id="3.40.50.150:FF:000022">
    <property type="entry name" value="Ribosomal RNA small subunit methyltransferase B"/>
    <property type="match status" value="1"/>
</dbReference>
<dbReference type="InterPro" id="IPR004573">
    <property type="entry name" value="rRNA_ssu_MeTfrase_B"/>
</dbReference>
<feature type="active site" description="Nucleophile" evidence="13">
    <location>
        <position position="396"/>
    </location>
</feature>
<evidence type="ECO:0000256" key="10">
    <source>
        <dbReference type="ARBA" id="ARBA00030399"/>
    </source>
</evidence>